<reference evidence="2" key="1">
    <citation type="submission" date="2025-08" db="UniProtKB">
        <authorList>
            <consortium name="Ensembl"/>
        </authorList>
    </citation>
    <scope>IDENTIFICATION</scope>
</reference>
<feature type="signal peptide" evidence="1">
    <location>
        <begin position="1"/>
        <end position="25"/>
    </location>
</feature>
<dbReference type="AlphaFoldDB" id="A0A8C0VFV9"/>
<name>A0A8C0VFV9_CYACU</name>
<protein>
    <recommendedName>
        <fullName evidence="4">CUB domain-containing protein</fullName>
    </recommendedName>
</protein>
<dbReference type="Proteomes" id="UP000694410">
    <property type="component" value="Unplaced"/>
</dbReference>
<proteinExistence type="predicted"/>
<evidence type="ECO:0008006" key="4">
    <source>
        <dbReference type="Google" id="ProtNLM"/>
    </source>
</evidence>
<accession>A0A8C0VFV9</accession>
<dbReference type="Ensembl" id="ENSCCET00000035434.1">
    <property type="protein sequence ID" value="ENSCCEP00000023459.1"/>
    <property type="gene ID" value="ENSCCEG00000021002.1"/>
</dbReference>
<evidence type="ECO:0000313" key="3">
    <source>
        <dbReference type="Proteomes" id="UP000694410"/>
    </source>
</evidence>
<evidence type="ECO:0000313" key="2">
    <source>
        <dbReference type="Ensembl" id="ENSCCEP00000023459.1"/>
    </source>
</evidence>
<keyword evidence="3" id="KW-1185">Reference proteome</keyword>
<evidence type="ECO:0000256" key="1">
    <source>
        <dbReference type="SAM" id="SignalP"/>
    </source>
</evidence>
<reference evidence="2" key="2">
    <citation type="submission" date="2025-09" db="UniProtKB">
        <authorList>
            <consortium name="Ensembl"/>
        </authorList>
    </citation>
    <scope>IDENTIFICATION</scope>
</reference>
<sequence length="206" mass="21904">GNPSAGAPGAWWLLGLLQHTPLLSPACYQKEGTPCDALVLGPHLPRGDGTCRLCGLAARSRGWVCQGERLSTGDGFAGTWNGGNGTIPGDRNGGGLFQCQESFGCDLFLVDCDDCFIIPFPNGALGRFNFSTHFLAVESVESASASVYFQSLDPCVHGYVCVSPQPGGKEVRKKGEVRLKGEVRIKSFNSKFLKIFSQLVVDCGSV</sequence>
<keyword evidence="1" id="KW-0732">Signal</keyword>
<feature type="chain" id="PRO_5034769766" description="CUB domain-containing protein" evidence="1">
    <location>
        <begin position="26"/>
        <end position="206"/>
    </location>
</feature>
<organism evidence="2 3">
    <name type="scientific">Cyanistes caeruleus</name>
    <name type="common">Eurasian blue tit</name>
    <name type="synonym">Parus caeruleus</name>
    <dbReference type="NCBI Taxonomy" id="156563"/>
    <lineage>
        <taxon>Eukaryota</taxon>
        <taxon>Metazoa</taxon>
        <taxon>Chordata</taxon>
        <taxon>Craniata</taxon>
        <taxon>Vertebrata</taxon>
        <taxon>Euteleostomi</taxon>
        <taxon>Archelosauria</taxon>
        <taxon>Archosauria</taxon>
        <taxon>Dinosauria</taxon>
        <taxon>Saurischia</taxon>
        <taxon>Theropoda</taxon>
        <taxon>Coelurosauria</taxon>
        <taxon>Aves</taxon>
        <taxon>Neognathae</taxon>
        <taxon>Neoaves</taxon>
        <taxon>Telluraves</taxon>
        <taxon>Australaves</taxon>
        <taxon>Passeriformes</taxon>
        <taxon>Paridae</taxon>
        <taxon>Cyanistes</taxon>
    </lineage>
</organism>